<evidence type="ECO:0000256" key="6">
    <source>
        <dbReference type="ARBA" id="ARBA00022829"/>
    </source>
</evidence>
<keyword evidence="4" id="KW-0963">Cytoplasm</keyword>
<dbReference type="InterPro" id="IPR011010">
    <property type="entry name" value="DNA_brk_join_enz"/>
</dbReference>
<evidence type="ECO:0000259" key="13">
    <source>
        <dbReference type="PROSITE" id="PS51900"/>
    </source>
</evidence>
<dbReference type="EMBL" id="AMEZ01000059">
    <property type="protein sequence ID" value="EKY26187.1"/>
    <property type="molecule type" value="Genomic_DNA"/>
</dbReference>
<dbReference type="OrthoDB" id="9801717at2"/>
<dbReference type="PATRIC" id="fig|545697.3.peg.2188"/>
<gene>
    <name evidence="14" type="ORF">HMPREF0216_02226</name>
</gene>
<keyword evidence="15" id="KW-1185">Reference proteome</keyword>
<keyword evidence="8 11" id="KW-0238">DNA-binding</keyword>
<evidence type="ECO:0000256" key="9">
    <source>
        <dbReference type="ARBA" id="ARBA00023172"/>
    </source>
</evidence>
<dbReference type="AlphaFoldDB" id="L1QF25"/>
<dbReference type="Pfam" id="PF00589">
    <property type="entry name" value="Phage_integrase"/>
    <property type="match status" value="1"/>
</dbReference>
<dbReference type="GO" id="GO:0051301">
    <property type="term" value="P:cell division"/>
    <property type="evidence" value="ECO:0007669"/>
    <property type="project" value="UniProtKB-KW"/>
</dbReference>
<dbReference type="GO" id="GO:0006310">
    <property type="term" value="P:DNA recombination"/>
    <property type="evidence" value="ECO:0007669"/>
    <property type="project" value="UniProtKB-KW"/>
</dbReference>
<evidence type="ECO:0000313" key="14">
    <source>
        <dbReference type="EMBL" id="EKY26187.1"/>
    </source>
</evidence>
<comment type="caution">
    <text evidence="14">The sequence shown here is derived from an EMBL/GenBank/DDBJ whole genome shotgun (WGS) entry which is preliminary data.</text>
</comment>
<comment type="similarity">
    <text evidence="3">Belongs to the 'phage' integrase family.</text>
</comment>
<evidence type="ECO:0000256" key="2">
    <source>
        <dbReference type="ARBA" id="ARBA00004496"/>
    </source>
</evidence>
<dbReference type="GO" id="GO:0007059">
    <property type="term" value="P:chromosome segregation"/>
    <property type="evidence" value="ECO:0007669"/>
    <property type="project" value="UniProtKB-KW"/>
</dbReference>
<evidence type="ECO:0000256" key="7">
    <source>
        <dbReference type="ARBA" id="ARBA00022908"/>
    </source>
</evidence>
<dbReference type="STRING" id="545697.HMPREF0216_02226"/>
<dbReference type="InterPro" id="IPR010998">
    <property type="entry name" value="Integrase_recombinase_N"/>
</dbReference>
<dbReference type="Gene3D" id="1.10.443.10">
    <property type="entry name" value="Intergrase catalytic core"/>
    <property type="match status" value="1"/>
</dbReference>
<keyword evidence="5" id="KW-0132">Cell division</keyword>
<dbReference type="HOGENOM" id="CLU_027562_9_2_9"/>
<sequence length="304" mass="36206">MLVDDIVKEFIFELQVQNYTPRTIKGYKNNILKFMEYCKQEFEIFELEEINHIHIKKYFQYLLSKGRSSVYVNNILKNIRAFFKYCYKEEYINRNIALKVEWQREKRTVIKTFNDDEVQGMLGVYTYKNYLETRNKCIMAVLFDTGIRNLELCTLGMLDIKDTVIYIKGKGRKERVVPISPMLKKIMIRYERAREEYIKDSIIKDDAYFLSYRGKRMTGEAVERIVKICGKEAKIRSEIRCSPHTCRHYFAQAQLRNGLDVYSLSRLLGHENISITKRYLQGLEDRNIVEISVKTSPLMNLRIK</sequence>
<evidence type="ECO:0000256" key="1">
    <source>
        <dbReference type="ARBA" id="ARBA00003283"/>
    </source>
</evidence>
<reference evidence="14 15" key="1">
    <citation type="submission" date="2012-05" db="EMBL/GenBank/DDBJ databases">
        <authorList>
            <person name="Weinstock G."/>
            <person name="Sodergren E."/>
            <person name="Lobos E.A."/>
            <person name="Fulton L."/>
            <person name="Fulton R."/>
            <person name="Courtney L."/>
            <person name="Fronick C."/>
            <person name="O'Laughlin M."/>
            <person name="Godfrey J."/>
            <person name="Wilson R.M."/>
            <person name="Miner T."/>
            <person name="Farmer C."/>
            <person name="Delehaunty K."/>
            <person name="Cordes M."/>
            <person name="Minx P."/>
            <person name="Tomlinson C."/>
            <person name="Chen J."/>
            <person name="Wollam A."/>
            <person name="Pepin K.H."/>
            <person name="Bhonagiri V."/>
            <person name="Zhang X."/>
            <person name="Suruliraj S."/>
            <person name="Warren W."/>
            <person name="Mitreva M."/>
            <person name="Mardis E.R."/>
            <person name="Wilson R.K."/>
        </authorList>
    </citation>
    <scope>NUCLEOTIDE SEQUENCE [LARGE SCALE GENOMIC DNA]</scope>
    <source>
        <strain evidence="14 15">DSM 1785</strain>
    </source>
</reference>
<dbReference type="SUPFAM" id="SSF56349">
    <property type="entry name" value="DNA breaking-rejoining enzymes"/>
    <property type="match status" value="1"/>
</dbReference>
<accession>L1QF25</accession>
<dbReference type="RefSeq" id="WP_005213984.1">
    <property type="nucleotide sequence ID" value="NZ_KB291650.1"/>
</dbReference>
<keyword evidence="10" id="KW-0131">Cell cycle</keyword>
<dbReference type="PANTHER" id="PTHR30349:SF77">
    <property type="entry name" value="TYROSINE RECOMBINASE XERC"/>
    <property type="match status" value="1"/>
</dbReference>
<comment type="subcellular location">
    <subcellularLocation>
        <location evidence="2">Cytoplasm</location>
    </subcellularLocation>
</comment>
<keyword evidence="6" id="KW-0159">Chromosome partition</keyword>
<feature type="domain" description="Tyr recombinase" evidence="12">
    <location>
        <begin position="108"/>
        <end position="292"/>
    </location>
</feature>
<dbReference type="PROSITE" id="PS51898">
    <property type="entry name" value="TYR_RECOMBINASE"/>
    <property type="match status" value="1"/>
</dbReference>
<name>L1QF25_9CLOT</name>
<dbReference type="InterPro" id="IPR050090">
    <property type="entry name" value="Tyrosine_recombinase_XerCD"/>
</dbReference>
<dbReference type="Proteomes" id="UP000010420">
    <property type="component" value="Unassembled WGS sequence"/>
</dbReference>
<evidence type="ECO:0000256" key="8">
    <source>
        <dbReference type="ARBA" id="ARBA00023125"/>
    </source>
</evidence>
<dbReference type="InterPro" id="IPR004107">
    <property type="entry name" value="Integrase_SAM-like_N"/>
</dbReference>
<dbReference type="InterPro" id="IPR013762">
    <property type="entry name" value="Integrase-like_cat_sf"/>
</dbReference>
<dbReference type="Gene3D" id="1.10.150.130">
    <property type="match status" value="1"/>
</dbReference>
<dbReference type="PROSITE" id="PS51900">
    <property type="entry name" value="CB"/>
    <property type="match status" value="1"/>
</dbReference>
<dbReference type="GO" id="GO:0005737">
    <property type="term" value="C:cytoplasm"/>
    <property type="evidence" value="ECO:0007669"/>
    <property type="project" value="UniProtKB-SubCell"/>
</dbReference>
<organism evidence="14 15">
    <name type="scientific">Clostridium celatum DSM 1785</name>
    <dbReference type="NCBI Taxonomy" id="545697"/>
    <lineage>
        <taxon>Bacteria</taxon>
        <taxon>Bacillati</taxon>
        <taxon>Bacillota</taxon>
        <taxon>Clostridia</taxon>
        <taxon>Eubacteriales</taxon>
        <taxon>Clostridiaceae</taxon>
        <taxon>Clostridium</taxon>
    </lineage>
</organism>
<evidence type="ECO:0000256" key="10">
    <source>
        <dbReference type="ARBA" id="ARBA00023306"/>
    </source>
</evidence>
<evidence type="ECO:0000256" key="3">
    <source>
        <dbReference type="ARBA" id="ARBA00008857"/>
    </source>
</evidence>
<feature type="domain" description="Core-binding (CB)" evidence="13">
    <location>
        <begin position="1"/>
        <end position="87"/>
    </location>
</feature>
<dbReference type="GO" id="GO:0015074">
    <property type="term" value="P:DNA integration"/>
    <property type="evidence" value="ECO:0007669"/>
    <property type="project" value="UniProtKB-KW"/>
</dbReference>
<dbReference type="InterPro" id="IPR002104">
    <property type="entry name" value="Integrase_catalytic"/>
</dbReference>
<dbReference type="GO" id="GO:0003677">
    <property type="term" value="F:DNA binding"/>
    <property type="evidence" value="ECO:0007669"/>
    <property type="project" value="UniProtKB-UniRule"/>
</dbReference>
<keyword evidence="7" id="KW-0229">DNA integration</keyword>
<evidence type="ECO:0000256" key="4">
    <source>
        <dbReference type="ARBA" id="ARBA00022490"/>
    </source>
</evidence>
<dbReference type="InterPro" id="IPR044068">
    <property type="entry name" value="CB"/>
</dbReference>
<dbReference type="Pfam" id="PF13495">
    <property type="entry name" value="Phage_int_SAM_4"/>
    <property type="match status" value="1"/>
</dbReference>
<dbReference type="PANTHER" id="PTHR30349">
    <property type="entry name" value="PHAGE INTEGRASE-RELATED"/>
    <property type="match status" value="1"/>
</dbReference>
<evidence type="ECO:0000256" key="5">
    <source>
        <dbReference type="ARBA" id="ARBA00022618"/>
    </source>
</evidence>
<evidence type="ECO:0000256" key="11">
    <source>
        <dbReference type="PROSITE-ProRule" id="PRU01248"/>
    </source>
</evidence>
<dbReference type="eggNOG" id="COG4974">
    <property type="taxonomic scope" value="Bacteria"/>
</dbReference>
<protein>
    <submittedName>
        <fullName evidence="14">Phage integrase, SAM-like domain protein</fullName>
    </submittedName>
</protein>
<keyword evidence="9" id="KW-0233">DNA recombination</keyword>
<evidence type="ECO:0000313" key="15">
    <source>
        <dbReference type="Proteomes" id="UP000010420"/>
    </source>
</evidence>
<proteinExistence type="inferred from homology"/>
<comment type="function">
    <text evidence="1">Site-specific tyrosine recombinase, which acts by catalyzing the cutting and rejoining of the recombining DNA molecules.</text>
</comment>
<evidence type="ECO:0000259" key="12">
    <source>
        <dbReference type="PROSITE" id="PS51898"/>
    </source>
</evidence>